<proteinExistence type="predicted"/>
<dbReference type="EMBL" id="JAGDFM010000274">
    <property type="protein sequence ID" value="KAG7380852.1"/>
    <property type="molecule type" value="Genomic_DNA"/>
</dbReference>
<evidence type="ECO:0000313" key="1">
    <source>
        <dbReference type="EMBL" id="KAG7380852.1"/>
    </source>
</evidence>
<organism evidence="1 2">
    <name type="scientific">Phytophthora pseudosyringae</name>
    <dbReference type="NCBI Taxonomy" id="221518"/>
    <lineage>
        <taxon>Eukaryota</taxon>
        <taxon>Sar</taxon>
        <taxon>Stramenopiles</taxon>
        <taxon>Oomycota</taxon>
        <taxon>Peronosporomycetes</taxon>
        <taxon>Peronosporales</taxon>
        <taxon>Peronosporaceae</taxon>
        <taxon>Phytophthora</taxon>
    </lineage>
</organism>
<accession>A0A8T1VI13</accession>
<keyword evidence="2" id="KW-1185">Reference proteome</keyword>
<dbReference type="OrthoDB" id="2668416at2759"/>
<dbReference type="Proteomes" id="UP000694044">
    <property type="component" value="Unassembled WGS sequence"/>
</dbReference>
<comment type="caution">
    <text evidence="1">The sequence shown here is derived from an EMBL/GenBank/DDBJ whole genome shotgun (WGS) entry which is preliminary data.</text>
</comment>
<gene>
    <name evidence="1" type="ORF">PHYPSEUDO_006745</name>
</gene>
<sequence length="122" mass="13223">MDDITAAILTVVIGASVSAAVVAADKRGLRQPPKATMTFPTRMLETALRTKGTGWFHKKLRCDKASFLRIYELMYAAWGHEPGPNCKHQVIKRVALTMQYLAQGGTMDQVATALSVSSDANG</sequence>
<name>A0A8T1VI13_9STRA</name>
<protein>
    <submittedName>
        <fullName evidence="1">Uncharacterized protein</fullName>
    </submittedName>
</protein>
<reference evidence="1" key="1">
    <citation type="submission" date="2021-02" db="EMBL/GenBank/DDBJ databases">
        <authorList>
            <person name="Palmer J.M."/>
        </authorList>
    </citation>
    <scope>NUCLEOTIDE SEQUENCE</scope>
    <source>
        <strain evidence="1">SCRP734</strain>
    </source>
</reference>
<evidence type="ECO:0000313" key="2">
    <source>
        <dbReference type="Proteomes" id="UP000694044"/>
    </source>
</evidence>
<dbReference type="AlphaFoldDB" id="A0A8T1VI13"/>